<dbReference type="AlphaFoldDB" id="G0UU77"/>
<reference evidence="1" key="1">
    <citation type="journal article" date="2012" name="Proc. Natl. Acad. Sci. U.S.A.">
        <title>Antigenic diversity is generated by distinct evolutionary mechanisms in African trypanosome species.</title>
        <authorList>
            <person name="Jackson A.P."/>
            <person name="Berry A."/>
            <person name="Aslett M."/>
            <person name="Allison H.C."/>
            <person name="Burton P."/>
            <person name="Vavrova-Anderson J."/>
            <person name="Brown R."/>
            <person name="Browne H."/>
            <person name="Corton N."/>
            <person name="Hauser H."/>
            <person name="Gamble J."/>
            <person name="Gilderthorp R."/>
            <person name="Marcello L."/>
            <person name="McQuillan J."/>
            <person name="Otto T.D."/>
            <person name="Quail M.A."/>
            <person name="Sanders M.J."/>
            <person name="van Tonder A."/>
            <person name="Ginger M.L."/>
            <person name="Field M.C."/>
            <person name="Barry J.D."/>
            <person name="Hertz-Fowler C."/>
            <person name="Berriman M."/>
        </authorList>
    </citation>
    <scope>NUCLEOTIDE SEQUENCE</scope>
    <source>
        <strain evidence="1">IL3000</strain>
    </source>
</reference>
<dbReference type="VEuPathDB" id="TriTrypDB:TcIL3000_9_3380"/>
<sequence length="486" mass="55345">MMMSETYLGDEASPVSSLYFASKTAMEVIKKSDSRPQTLRTEPRYLSECVGLDRLIVDDRCAMNSLMKRTAPVFAPRSYALRSEKVNKGGTVVNKSVFDEWLEKSIENRVDSADLGAKVMHTPDNHKAVEEASAKPSINSKWEEARASVNQKRALQVWMEEEEELGYTDSGTYSFHTSHSLINAVDKGRFPLDANLAVRKAVKRVDEDVKKAGEGWRSDDLFDATQFGVSLPPTVVQKPSRRPTMLDRVKKIPVRSWELLHNITTTPELNDCSSPKSKQKMLNDPSIISKWRHRFDYVNYKRQFDMDESLFSRDVCRNMIIRHQKCTLAKPSMEALADMFERNSTCKGHKRHNNDSTREDFVWCTVWKRQANEIALERERKRIIEAVKQFRLCVEAASLSRAAVSRLQRDLIVLIQGWPSNYRRRHIFTSANFVEWIKKRCPASSSPGSGGAAGVIDTMASKAEASFVEYVLSILPQEQPARPRTG</sequence>
<dbReference type="EMBL" id="HE575322">
    <property type="protein sequence ID" value="CCC92941.1"/>
    <property type="molecule type" value="Genomic_DNA"/>
</dbReference>
<name>G0UU77_TRYCI</name>
<protein>
    <submittedName>
        <fullName evidence="1">Uncharacterized protein</fullName>
    </submittedName>
</protein>
<organism evidence="1">
    <name type="scientific">Trypanosoma congolense (strain IL3000)</name>
    <dbReference type="NCBI Taxonomy" id="1068625"/>
    <lineage>
        <taxon>Eukaryota</taxon>
        <taxon>Discoba</taxon>
        <taxon>Euglenozoa</taxon>
        <taxon>Kinetoplastea</taxon>
        <taxon>Metakinetoplastina</taxon>
        <taxon>Trypanosomatida</taxon>
        <taxon>Trypanosomatidae</taxon>
        <taxon>Trypanosoma</taxon>
        <taxon>Nannomonas</taxon>
    </lineage>
</organism>
<gene>
    <name evidence="1" type="ORF">TCIL3000_9_3380</name>
</gene>
<proteinExistence type="predicted"/>
<evidence type="ECO:0000313" key="1">
    <source>
        <dbReference type="EMBL" id="CCC92941.1"/>
    </source>
</evidence>
<accession>G0UU77</accession>